<keyword evidence="3" id="KW-1003">Cell membrane</keyword>
<evidence type="ECO:0000256" key="15">
    <source>
        <dbReference type="ARBA" id="ARBA00033270"/>
    </source>
</evidence>
<evidence type="ECO:0000256" key="16">
    <source>
        <dbReference type="ARBA" id="ARBA00038053"/>
    </source>
</evidence>
<evidence type="ECO:0000256" key="6">
    <source>
        <dbReference type="ARBA" id="ARBA00022679"/>
    </source>
</evidence>
<evidence type="ECO:0000256" key="12">
    <source>
        <dbReference type="ARBA" id="ARBA00023306"/>
    </source>
</evidence>
<protein>
    <recommendedName>
        <fullName evidence="17">Probable peptidoglycan glycosyltransferase FtsW</fullName>
        <ecNumber evidence="19">2.4.99.28</ecNumber>
    </recommendedName>
    <alternativeName>
        <fullName evidence="18">Cell division protein FtsW</fullName>
    </alternativeName>
    <alternativeName>
        <fullName evidence="15">Cell wall polymerase</fullName>
    </alternativeName>
    <alternativeName>
        <fullName evidence="14">Peptidoglycan polymerase</fullName>
    </alternativeName>
</protein>
<keyword evidence="6" id="KW-0808">Transferase</keyword>
<feature type="transmembrane region" description="Helical" evidence="22">
    <location>
        <begin position="26"/>
        <end position="49"/>
    </location>
</feature>
<dbReference type="EC" id="2.4.99.28" evidence="19"/>
<evidence type="ECO:0000256" key="9">
    <source>
        <dbReference type="ARBA" id="ARBA00022984"/>
    </source>
</evidence>
<dbReference type="GO" id="GO:0009252">
    <property type="term" value="P:peptidoglycan biosynthetic process"/>
    <property type="evidence" value="ECO:0007669"/>
    <property type="project" value="UniProtKB-KW"/>
</dbReference>
<dbReference type="KEGG" id="atq:GH723_10825"/>
<evidence type="ECO:0000256" key="5">
    <source>
        <dbReference type="ARBA" id="ARBA00022676"/>
    </source>
</evidence>
<accession>A0A5Q2RN78</accession>
<sequence length="391" mass="41168">MTVLTTRPERSRPRLRLGRPSGRRTGVFLGLLTVVLLLCVVGLVMVMSASSVVGLYQFGSSWYFVKRQVIWLAVGLVVLVVTMRIDYRLWRRLASPLLLGSIVALGLVLVPGIGVSVYGSTRWLGAGPIQIQPSEFAKLGLILFIADLLARRAHRIGHLRLTLQPVLIMAGIVCALLMLQPNLGTTMVTGAIVGAMLLVSGMPLLPLAGISMGAAVTAVGLALAAPYRRARVSGFLDPWADPRGEGYQTIQSLIGTAQGGWLGVGLGASRSKWGFLPFAHTDFVFAIIAEETGLLGASAVVLLVMALCWLGVAAALRAPDRFGTLLAVGITTWLAAQAFVNIGAVVGILPITGVPLPFVSFGGSSMLSTMAATGILLNVARQARGGATLER</sequence>
<feature type="transmembrane region" description="Helical" evidence="22">
    <location>
        <begin position="69"/>
        <end position="85"/>
    </location>
</feature>
<evidence type="ECO:0000313" key="23">
    <source>
        <dbReference type="EMBL" id="QGG95547.1"/>
    </source>
</evidence>
<keyword evidence="5" id="KW-0328">Glycosyltransferase</keyword>
<evidence type="ECO:0000256" key="22">
    <source>
        <dbReference type="SAM" id="Phobius"/>
    </source>
</evidence>
<evidence type="ECO:0000256" key="2">
    <source>
        <dbReference type="ARBA" id="ARBA00004752"/>
    </source>
</evidence>
<feature type="transmembrane region" description="Helical" evidence="22">
    <location>
        <begin position="358"/>
        <end position="380"/>
    </location>
</feature>
<keyword evidence="24" id="KW-1185">Reference proteome</keyword>
<proteinExistence type="inferred from homology"/>
<evidence type="ECO:0000256" key="4">
    <source>
        <dbReference type="ARBA" id="ARBA00022618"/>
    </source>
</evidence>
<evidence type="ECO:0000256" key="10">
    <source>
        <dbReference type="ARBA" id="ARBA00022989"/>
    </source>
</evidence>
<keyword evidence="8" id="KW-0133">Cell shape</keyword>
<comment type="pathway">
    <text evidence="2">Cell wall biogenesis; peptidoglycan biosynthesis.</text>
</comment>
<keyword evidence="4" id="KW-0132">Cell division</keyword>
<gene>
    <name evidence="23" type="primary">ftsW</name>
    <name evidence="23" type="ORF">GH723_10825</name>
</gene>
<organism evidence="23 24">
    <name type="scientific">Actinomarinicola tropica</name>
    <dbReference type="NCBI Taxonomy" id="2789776"/>
    <lineage>
        <taxon>Bacteria</taxon>
        <taxon>Bacillati</taxon>
        <taxon>Actinomycetota</taxon>
        <taxon>Acidimicrobiia</taxon>
        <taxon>Acidimicrobiales</taxon>
        <taxon>Iamiaceae</taxon>
        <taxon>Actinomarinicola</taxon>
    </lineage>
</organism>
<evidence type="ECO:0000256" key="3">
    <source>
        <dbReference type="ARBA" id="ARBA00022475"/>
    </source>
</evidence>
<dbReference type="PANTHER" id="PTHR30474:SF2">
    <property type="entry name" value="PEPTIDOGLYCAN GLYCOSYLTRANSFERASE FTSW-RELATED"/>
    <property type="match status" value="1"/>
</dbReference>
<evidence type="ECO:0000256" key="18">
    <source>
        <dbReference type="ARBA" id="ARBA00041418"/>
    </source>
</evidence>
<dbReference type="GO" id="GO:0008955">
    <property type="term" value="F:peptidoglycan glycosyltransferase activity"/>
    <property type="evidence" value="ECO:0007669"/>
    <property type="project" value="UniProtKB-EC"/>
</dbReference>
<name>A0A5Q2RN78_9ACTN</name>
<dbReference type="InterPro" id="IPR013437">
    <property type="entry name" value="FtsW"/>
</dbReference>
<dbReference type="Pfam" id="PF01098">
    <property type="entry name" value="FTSW_RODA_SPOVE"/>
    <property type="match status" value="1"/>
</dbReference>
<feature type="transmembrane region" description="Helical" evidence="22">
    <location>
        <begin position="161"/>
        <end position="179"/>
    </location>
</feature>
<dbReference type="GO" id="GO:0005886">
    <property type="term" value="C:plasma membrane"/>
    <property type="evidence" value="ECO:0007669"/>
    <property type="project" value="UniProtKB-SubCell"/>
</dbReference>
<feature type="transmembrane region" description="Helical" evidence="22">
    <location>
        <begin position="191"/>
        <end position="224"/>
    </location>
</feature>
<evidence type="ECO:0000256" key="14">
    <source>
        <dbReference type="ARBA" id="ARBA00032370"/>
    </source>
</evidence>
<dbReference type="GO" id="GO:0015648">
    <property type="term" value="F:lipid-linked peptidoglycan transporter activity"/>
    <property type="evidence" value="ECO:0007669"/>
    <property type="project" value="TreeGrafter"/>
</dbReference>
<dbReference type="Proteomes" id="UP000334019">
    <property type="component" value="Chromosome"/>
</dbReference>
<keyword evidence="7 22" id="KW-0812">Transmembrane</keyword>
<comment type="catalytic activity">
    <reaction evidence="20">
        <text>[GlcNAc-(1-&gt;4)-Mur2Ac(oyl-L-Ala-gamma-D-Glu-L-Lys-D-Ala-D-Ala)](n)-di-trans,octa-cis-undecaprenyl diphosphate + beta-D-GlcNAc-(1-&gt;4)-Mur2Ac(oyl-L-Ala-gamma-D-Glu-L-Lys-D-Ala-D-Ala)-di-trans,octa-cis-undecaprenyl diphosphate = [GlcNAc-(1-&gt;4)-Mur2Ac(oyl-L-Ala-gamma-D-Glu-L-Lys-D-Ala-D-Ala)](n+1)-di-trans,octa-cis-undecaprenyl diphosphate + di-trans,octa-cis-undecaprenyl diphosphate + H(+)</text>
        <dbReference type="Rhea" id="RHEA:23708"/>
        <dbReference type="Rhea" id="RHEA-COMP:9602"/>
        <dbReference type="Rhea" id="RHEA-COMP:9603"/>
        <dbReference type="ChEBI" id="CHEBI:15378"/>
        <dbReference type="ChEBI" id="CHEBI:58405"/>
        <dbReference type="ChEBI" id="CHEBI:60033"/>
        <dbReference type="ChEBI" id="CHEBI:78435"/>
        <dbReference type="EC" id="2.4.99.28"/>
    </reaction>
</comment>
<feature type="transmembrane region" description="Helical" evidence="22">
    <location>
        <begin position="325"/>
        <end position="352"/>
    </location>
</feature>
<comment type="similarity">
    <text evidence="16">Belongs to the SEDS family. FtsW subfamily.</text>
</comment>
<dbReference type="NCBIfam" id="TIGR02614">
    <property type="entry name" value="ftsW"/>
    <property type="match status" value="1"/>
</dbReference>
<dbReference type="AlphaFoldDB" id="A0A5Q2RN78"/>
<keyword evidence="9" id="KW-0573">Peptidoglycan synthesis</keyword>
<comment type="subcellular location">
    <subcellularLocation>
        <location evidence="1">Cell membrane</location>
        <topology evidence="1">Multi-pass membrane protein</topology>
    </subcellularLocation>
</comment>
<evidence type="ECO:0000256" key="1">
    <source>
        <dbReference type="ARBA" id="ARBA00004651"/>
    </source>
</evidence>
<feature type="transmembrane region" description="Helical" evidence="22">
    <location>
        <begin position="295"/>
        <end position="316"/>
    </location>
</feature>
<dbReference type="GO" id="GO:0071555">
    <property type="term" value="P:cell wall organization"/>
    <property type="evidence" value="ECO:0007669"/>
    <property type="project" value="UniProtKB-KW"/>
</dbReference>
<dbReference type="InterPro" id="IPR001182">
    <property type="entry name" value="FtsW/RodA"/>
</dbReference>
<dbReference type="RefSeq" id="WP_153759654.1">
    <property type="nucleotide sequence ID" value="NZ_CP045851.1"/>
</dbReference>
<evidence type="ECO:0000256" key="20">
    <source>
        <dbReference type="ARBA" id="ARBA00049902"/>
    </source>
</evidence>
<comment type="function">
    <text evidence="21">Peptidoglycan polymerase that is essential for cell division.</text>
</comment>
<keyword evidence="12" id="KW-0131">Cell cycle</keyword>
<keyword evidence="13" id="KW-0961">Cell wall biogenesis/degradation</keyword>
<evidence type="ECO:0000256" key="17">
    <source>
        <dbReference type="ARBA" id="ARBA00041185"/>
    </source>
</evidence>
<evidence type="ECO:0000256" key="19">
    <source>
        <dbReference type="ARBA" id="ARBA00044770"/>
    </source>
</evidence>
<dbReference type="GO" id="GO:0051301">
    <property type="term" value="P:cell division"/>
    <property type="evidence" value="ECO:0007669"/>
    <property type="project" value="UniProtKB-KW"/>
</dbReference>
<dbReference type="EMBL" id="CP045851">
    <property type="protein sequence ID" value="QGG95547.1"/>
    <property type="molecule type" value="Genomic_DNA"/>
</dbReference>
<dbReference type="PANTHER" id="PTHR30474">
    <property type="entry name" value="CELL CYCLE PROTEIN"/>
    <property type="match status" value="1"/>
</dbReference>
<evidence type="ECO:0000256" key="21">
    <source>
        <dbReference type="ARBA" id="ARBA00049966"/>
    </source>
</evidence>
<evidence type="ECO:0000256" key="13">
    <source>
        <dbReference type="ARBA" id="ARBA00023316"/>
    </source>
</evidence>
<evidence type="ECO:0000256" key="11">
    <source>
        <dbReference type="ARBA" id="ARBA00023136"/>
    </source>
</evidence>
<dbReference type="GO" id="GO:0008360">
    <property type="term" value="P:regulation of cell shape"/>
    <property type="evidence" value="ECO:0007669"/>
    <property type="project" value="UniProtKB-KW"/>
</dbReference>
<evidence type="ECO:0000256" key="7">
    <source>
        <dbReference type="ARBA" id="ARBA00022692"/>
    </source>
</evidence>
<keyword evidence="10 22" id="KW-1133">Transmembrane helix</keyword>
<reference evidence="23 24" key="1">
    <citation type="submission" date="2019-11" db="EMBL/GenBank/DDBJ databases">
        <authorList>
            <person name="He Y."/>
        </authorList>
    </citation>
    <scope>NUCLEOTIDE SEQUENCE [LARGE SCALE GENOMIC DNA]</scope>
    <source>
        <strain evidence="23 24">SCSIO 58843</strain>
    </source>
</reference>
<evidence type="ECO:0000313" key="24">
    <source>
        <dbReference type="Proteomes" id="UP000334019"/>
    </source>
</evidence>
<dbReference type="GO" id="GO:0032153">
    <property type="term" value="C:cell division site"/>
    <property type="evidence" value="ECO:0007669"/>
    <property type="project" value="TreeGrafter"/>
</dbReference>
<evidence type="ECO:0000256" key="8">
    <source>
        <dbReference type="ARBA" id="ARBA00022960"/>
    </source>
</evidence>
<keyword evidence="11 22" id="KW-0472">Membrane</keyword>
<feature type="transmembrane region" description="Helical" evidence="22">
    <location>
        <begin position="97"/>
        <end position="119"/>
    </location>
</feature>
<feature type="transmembrane region" description="Helical" evidence="22">
    <location>
        <begin position="131"/>
        <end position="149"/>
    </location>
</feature>